<keyword evidence="1" id="KW-1185">Reference proteome</keyword>
<dbReference type="KEGG" id="emc:129346297"/>
<proteinExistence type="predicted"/>
<dbReference type="GeneID" id="129346297"/>
<protein>
    <submittedName>
        <fullName evidence="2">HAUS augmin-like complex subunit 7</fullName>
    </submittedName>
</protein>
<organism evidence="1 2">
    <name type="scientific">Eublepharis macularius</name>
    <name type="common">Leopard gecko</name>
    <name type="synonym">Cyrtodactylus macularius</name>
    <dbReference type="NCBI Taxonomy" id="481883"/>
    <lineage>
        <taxon>Eukaryota</taxon>
        <taxon>Metazoa</taxon>
        <taxon>Chordata</taxon>
        <taxon>Craniata</taxon>
        <taxon>Vertebrata</taxon>
        <taxon>Euteleostomi</taxon>
        <taxon>Lepidosauria</taxon>
        <taxon>Squamata</taxon>
        <taxon>Bifurcata</taxon>
        <taxon>Gekkota</taxon>
        <taxon>Eublepharidae</taxon>
        <taxon>Eublepharinae</taxon>
        <taxon>Eublepharis</taxon>
    </lineage>
</organism>
<dbReference type="CTD" id="55559"/>
<evidence type="ECO:0000313" key="2">
    <source>
        <dbReference type="RefSeq" id="XP_054859621.1"/>
    </source>
</evidence>
<dbReference type="Proteomes" id="UP001190640">
    <property type="component" value="Chromosome 19"/>
</dbReference>
<name>A0AA97LKZ4_EUBMA</name>
<dbReference type="RefSeq" id="XP_054859621.1">
    <property type="nucleotide sequence ID" value="XM_055003646.1"/>
</dbReference>
<dbReference type="AlphaFoldDB" id="A0AA97LKZ4"/>
<dbReference type="InterPro" id="IPR029711">
    <property type="entry name" value="Haus7-like"/>
</dbReference>
<sequence>MAAVDLFERLKKLGCPALEGVYLSEPEDIQKLLCTPSPHRLDILEWICISVYPPLREQFSSLKESQTDMKIKGMVKLGSDLMLCRADDLDLIEGKASAPKQLSFLGRLAAVIPSLDSLGVSDSRSASSTFSSQEESFREMVKKNEKFLRQVFCSSDLQAVLNPECHPWSSDIKPLLLGEKALQKRSHLPLVSHERTLLEVSKELEETATALQDLRAQCSFLHGTSAGAEQLLDGATVLQTLKLVVSDFNQLLVAFEQVYGNELQKHCERPAPWLSPCGPLFKAVQQELWLCMQELKSLAQVTETSEHVAHTVSQLHAEKLAWRGSAKATLPSKLEELCQKYKTIHGALHKLPVILSSTKETTSL</sequence>
<dbReference type="PANTHER" id="PTHR14352:SF2">
    <property type="entry name" value="HAUS AUGMIN-LIKE COMPLEX SUBUNIT 7"/>
    <property type="match status" value="1"/>
</dbReference>
<reference evidence="2" key="1">
    <citation type="submission" date="2025-08" db="UniProtKB">
        <authorList>
            <consortium name="RefSeq"/>
        </authorList>
    </citation>
    <scope>IDENTIFICATION</scope>
    <source>
        <tissue evidence="2">Blood</tissue>
    </source>
</reference>
<gene>
    <name evidence="2" type="primary">HAUS7</name>
</gene>
<dbReference type="PANTHER" id="PTHR14352">
    <property type="entry name" value="HAUS AUGMIN-LIKE COMPLEX SUBUNIT 7"/>
    <property type="match status" value="1"/>
</dbReference>
<dbReference type="GO" id="GO:0031023">
    <property type="term" value="P:microtubule organizing center organization"/>
    <property type="evidence" value="ECO:0007669"/>
    <property type="project" value="TreeGrafter"/>
</dbReference>
<dbReference type="GO" id="GO:0070652">
    <property type="term" value="C:HAUS complex"/>
    <property type="evidence" value="ECO:0007669"/>
    <property type="project" value="TreeGrafter"/>
</dbReference>
<evidence type="ECO:0000313" key="1">
    <source>
        <dbReference type="Proteomes" id="UP001190640"/>
    </source>
</evidence>
<accession>A0AA97LKZ4</accession>
<dbReference type="GO" id="GO:0051011">
    <property type="term" value="F:microtubule minus-end binding"/>
    <property type="evidence" value="ECO:0007669"/>
    <property type="project" value="TreeGrafter"/>
</dbReference>
<dbReference type="GO" id="GO:0051225">
    <property type="term" value="P:spindle assembly"/>
    <property type="evidence" value="ECO:0007669"/>
    <property type="project" value="TreeGrafter"/>
</dbReference>